<name>A0ABW0R0S4_9BACL</name>
<keyword evidence="2" id="KW-0677">Repeat</keyword>
<dbReference type="InterPro" id="IPR001119">
    <property type="entry name" value="SLH_dom"/>
</dbReference>
<dbReference type="SUPFAM" id="SSF49265">
    <property type="entry name" value="Fibronectin type III"/>
    <property type="match status" value="3"/>
</dbReference>
<feature type="domain" description="SLH" evidence="6">
    <location>
        <begin position="1253"/>
        <end position="1316"/>
    </location>
</feature>
<dbReference type="InterPro" id="IPR032812">
    <property type="entry name" value="SbsA_Ig"/>
</dbReference>
<accession>A0ABW0R0S4</accession>
<organism evidence="7 8">
    <name type="scientific">Cohnella yongneupensis</name>
    <dbReference type="NCBI Taxonomy" id="425006"/>
    <lineage>
        <taxon>Bacteria</taxon>
        <taxon>Bacillati</taxon>
        <taxon>Bacillota</taxon>
        <taxon>Bacilli</taxon>
        <taxon>Bacillales</taxon>
        <taxon>Paenibacillaceae</taxon>
        <taxon>Cohnella</taxon>
    </lineage>
</organism>
<feature type="domain" description="Fibronectin type-III" evidence="5">
    <location>
        <begin position="864"/>
        <end position="955"/>
    </location>
</feature>
<dbReference type="PANTHER" id="PTHR13817:SF73">
    <property type="entry name" value="FIBRONECTIN TYPE-III DOMAIN-CONTAINING PROTEIN"/>
    <property type="match status" value="1"/>
</dbReference>
<dbReference type="Pfam" id="PF00041">
    <property type="entry name" value="fn3"/>
    <property type="match status" value="5"/>
</dbReference>
<evidence type="ECO:0000256" key="2">
    <source>
        <dbReference type="ARBA" id="ARBA00022737"/>
    </source>
</evidence>
<dbReference type="EMBL" id="JBHSNC010000045">
    <property type="protein sequence ID" value="MFC5530720.1"/>
    <property type="molecule type" value="Genomic_DNA"/>
</dbReference>
<protein>
    <submittedName>
        <fullName evidence="7">Fibronectin type III domain-containing protein</fullName>
    </submittedName>
</protein>
<feature type="signal peptide" evidence="4">
    <location>
        <begin position="1"/>
        <end position="23"/>
    </location>
</feature>
<dbReference type="InterPro" id="IPR013783">
    <property type="entry name" value="Ig-like_fold"/>
</dbReference>
<feature type="region of interest" description="Disordered" evidence="3">
    <location>
        <begin position="942"/>
        <end position="965"/>
    </location>
</feature>
<dbReference type="CDD" id="cd00063">
    <property type="entry name" value="FN3"/>
    <property type="match status" value="5"/>
</dbReference>
<evidence type="ECO:0000313" key="8">
    <source>
        <dbReference type="Proteomes" id="UP001596108"/>
    </source>
</evidence>
<keyword evidence="8" id="KW-1185">Reference proteome</keyword>
<dbReference type="SUPFAM" id="SSF89372">
    <property type="entry name" value="Fucose-specific lectin"/>
    <property type="match status" value="2"/>
</dbReference>
<dbReference type="PROSITE" id="PS50853">
    <property type="entry name" value="FN3"/>
    <property type="match status" value="4"/>
</dbReference>
<dbReference type="Pfam" id="PF00395">
    <property type="entry name" value="SLH"/>
    <property type="match status" value="3"/>
</dbReference>
<dbReference type="InterPro" id="IPR050964">
    <property type="entry name" value="Striated_Muscle_Regulatory"/>
</dbReference>
<dbReference type="RefSeq" id="WP_378112661.1">
    <property type="nucleotide sequence ID" value="NZ_JBHSNC010000045.1"/>
</dbReference>
<sequence length="1398" mass="145063">MRRKWMKFARTALALTVAWQAAAAWVGTDRAEAARTGQWTWESVGSGAVESSQALTFDLAVHDNEPYLFYSVGSGGGMGRVKAWNGSSWATIGGDFVSSDDIGSASIDIGQNGQIYVAYTNRNGYPYSAVVRKLDGESWAELGGGGSLSAPEGAGYTGVAAGPGGNPFMYYQEMLGSQQTFVRQFDGTAWTTAAAVSGINSNLPELTTNPSGQPAMIFADGSTGYYMAKAIIYDGSAWQTLGNDQFSGVSAQYATLRFASDGTAYAAFYTGNAPDNGVAYLYKLVAGTWQPLAQWDMHGLKKAALAIDPLTDAPFVAYVDRNGIAQVKQWNGAALADTAPLDGLVVNPDGLDMAFGDDGKAYLAFVDGLGQPNVVRYALETTPPALVSITPEAGATNASASAMLTATFNESIKKVPGHVIEICATASTDCQQVDAGSANVLTAGAIASIDMPVDLRGLTSYRAVAEAGAFADLNGNPAPEIEWTFTTAATVPDAPEVIDVIPDDGQAFVLFNAPDNGGSEILYYTVTAHPVSGGSDIVQDTTDMVYTMTGLTNGVSYTISVTAMNSIGRSATSEFRTVVPFTVPGAPTITRIESGITDTKVYFTPPASDGGRLITSYSVEALQEGVAKKSTSGSTSPIIVSGLVRGETYSFRVKALNVKGDSGWSAAVTGTQLTVPGAPTNVTAIGGNAQATVTFTPPVSDGGSPITGYRVDSIPYNPFEYPVSEIVGADKTSAVLTGLRPGAMYHFKVVTLNGIGESSEAQTTLWTTLAKEPAVPFNLVASAWNAKATVSFDEPDNGGNTITNYRVTAWIDDVEAGWAEGSSSPIEVTGLENGTTYTFTVEAYNENGWSAASSPSAAVTPSAVPGVPTNVTATAGDGTATVTFTAPANNGGSPITGYTVMASPGGAQLHLEADKREAQFTGLTNGTAYTFTVVATNLRGNSAASSPSAAVTPHGSTPPITSGSGSTELSFSYKVIVSAGDVSLGDLEVISVANTDGGYEEQLSLSAAFVQQAVDKLSKTGLSQLTLTIPGGNGHPPLTVSMPAEAAQALADAGVSLSIATTAAEVRVPADSLRSWGRELVLSIASVSDADQSSKLSEQASGESSVRDVAGNGKVTVIGAPVTIETNLRGEGRGITLLLPFDGAAPSEEQLRNIGVYIVHEDGTKELVKGRTASYGNPERPAYAFDVAKFSTFAIVNVEGWDTFAQRDSAKPYMSGFANNMFQPDKELTRAELATILSRLYANKLQATTQAAAPITFKDVPASHWAKNAIEAAAKLGLMKGMPDGSFQPDKPMTRAEMATIVASLLTASSGSANAAPSADIAGHWAEASILKAKAAGIMTGFKDGSFRPDKALSRAEAVTIINRLIGRKPSTASAPLYKDVSATYWAYGDIQAAAGAQ</sequence>
<evidence type="ECO:0000259" key="6">
    <source>
        <dbReference type="PROSITE" id="PS51272"/>
    </source>
</evidence>
<feature type="domain" description="SLH" evidence="6">
    <location>
        <begin position="1187"/>
        <end position="1251"/>
    </location>
</feature>
<evidence type="ECO:0000256" key="4">
    <source>
        <dbReference type="SAM" id="SignalP"/>
    </source>
</evidence>
<reference evidence="8" key="1">
    <citation type="journal article" date="2019" name="Int. J. Syst. Evol. Microbiol.">
        <title>The Global Catalogue of Microorganisms (GCM) 10K type strain sequencing project: providing services to taxonomists for standard genome sequencing and annotation.</title>
        <authorList>
            <consortium name="The Broad Institute Genomics Platform"/>
            <consortium name="The Broad Institute Genome Sequencing Center for Infectious Disease"/>
            <person name="Wu L."/>
            <person name="Ma J."/>
        </authorList>
    </citation>
    <scope>NUCLEOTIDE SEQUENCE [LARGE SCALE GENOMIC DNA]</scope>
    <source>
        <strain evidence="8">CGMCC 1.18578</strain>
    </source>
</reference>
<evidence type="ECO:0000256" key="3">
    <source>
        <dbReference type="SAM" id="MobiDB-lite"/>
    </source>
</evidence>
<keyword evidence="1 4" id="KW-0732">Signal</keyword>
<comment type="caution">
    <text evidence="7">The sequence shown here is derived from an EMBL/GenBank/DDBJ whole genome shotgun (WGS) entry which is preliminary data.</text>
</comment>
<gene>
    <name evidence="7" type="ORF">ACFPQ4_14890</name>
</gene>
<feature type="chain" id="PRO_5045102918" evidence="4">
    <location>
        <begin position="24"/>
        <end position="1398"/>
    </location>
</feature>
<dbReference type="SMART" id="SM00060">
    <property type="entry name" value="FN3"/>
    <property type="match status" value="5"/>
</dbReference>
<evidence type="ECO:0000313" key="7">
    <source>
        <dbReference type="EMBL" id="MFC5530720.1"/>
    </source>
</evidence>
<feature type="domain" description="SLH" evidence="6">
    <location>
        <begin position="1317"/>
        <end position="1376"/>
    </location>
</feature>
<evidence type="ECO:0000259" key="5">
    <source>
        <dbReference type="PROSITE" id="PS50853"/>
    </source>
</evidence>
<proteinExistence type="predicted"/>
<dbReference type="PROSITE" id="PS51272">
    <property type="entry name" value="SLH"/>
    <property type="match status" value="3"/>
</dbReference>
<dbReference type="Gene3D" id="2.60.40.10">
    <property type="entry name" value="Immunoglobulins"/>
    <property type="match status" value="5"/>
</dbReference>
<feature type="domain" description="Fibronectin type-III" evidence="5">
    <location>
        <begin position="491"/>
        <end position="586"/>
    </location>
</feature>
<dbReference type="InterPro" id="IPR003961">
    <property type="entry name" value="FN3_dom"/>
</dbReference>
<evidence type="ECO:0000256" key="1">
    <source>
        <dbReference type="ARBA" id="ARBA00022729"/>
    </source>
</evidence>
<dbReference type="Proteomes" id="UP001596108">
    <property type="component" value="Unassembled WGS sequence"/>
</dbReference>
<dbReference type="Pfam" id="PF13205">
    <property type="entry name" value="Big_5"/>
    <property type="match status" value="1"/>
</dbReference>
<dbReference type="PANTHER" id="PTHR13817">
    <property type="entry name" value="TITIN"/>
    <property type="match status" value="1"/>
</dbReference>
<feature type="domain" description="Fibronectin type-III" evidence="5">
    <location>
        <begin position="775"/>
        <end position="863"/>
    </location>
</feature>
<dbReference type="InterPro" id="IPR036116">
    <property type="entry name" value="FN3_sf"/>
</dbReference>
<feature type="domain" description="Fibronectin type-III" evidence="5">
    <location>
        <begin position="675"/>
        <end position="773"/>
    </location>
</feature>